<dbReference type="InParanoid" id="K2R9P5"/>
<name>K2R9P5_MACPH</name>
<proteinExistence type="predicted"/>
<dbReference type="InterPro" id="IPR013216">
    <property type="entry name" value="Methyltransf_11"/>
</dbReference>
<evidence type="ECO:0000313" key="3">
    <source>
        <dbReference type="Proteomes" id="UP000007129"/>
    </source>
</evidence>
<dbReference type="Proteomes" id="UP000007129">
    <property type="component" value="Unassembled WGS sequence"/>
</dbReference>
<reference evidence="2 3" key="1">
    <citation type="journal article" date="2012" name="BMC Genomics">
        <title>Tools to kill: Genome of one of the most destructive plant pathogenic fungi Macrophomina phaseolina.</title>
        <authorList>
            <person name="Islam M.S."/>
            <person name="Haque M.S."/>
            <person name="Islam M.M."/>
            <person name="Emdad E.M."/>
            <person name="Halim A."/>
            <person name="Hossen Q.M.M."/>
            <person name="Hossain M.Z."/>
            <person name="Ahmed B."/>
            <person name="Rahim S."/>
            <person name="Rahman M.S."/>
            <person name="Alam M.M."/>
            <person name="Hou S."/>
            <person name="Wan X."/>
            <person name="Saito J.A."/>
            <person name="Alam M."/>
        </authorList>
    </citation>
    <scope>NUCLEOTIDE SEQUENCE [LARGE SCALE GENOMIC DNA]</scope>
    <source>
        <strain evidence="2 3">MS6</strain>
    </source>
</reference>
<dbReference type="eggNOG" id="ENOG502S88X">
    <property type="taxonomic scope" value="Eukaryota"/>
</dbReference>
<dbReference type="VEuPathDB" id="FungiDB:MPH_13397"/>
<accession>K2R9P5</accession>
<dbReference type="GO" id="GO:0008757">
    <property type="term" value="F:S-adenosylmethionine-dependent methyltransferase activity"/>
    <property type="evidence" value="ECO:0007669"/>
    <property type="project" value="InterPro"/>
</dbReference>
<evidence type="ECO:0000313" key="2">
    <source>
        <dbReference type="EMBL" id="EKG09547.1"/>
    </source>
</evidence>
<dbReference type="Pfam" id="PF08241">
    <property type="entry name" value="Methyltransf_11"/>
    <property type="match status" value="1"/>
</dbReference>
<dbReference type="HOGENOM" id="CLU_073683_0_0_1"/>
<dbReference type="Gene3D" id="3.40.50.150">
    <property type="entry name" value="Vaccinia Virus protein VP39"/>
    <property type="match status" value="1"/>
</dbReference>
<dbReference type="AlphaFoldDB" id="K2R9P5"/>
<dbReference type="InterPro" id="IPR029063">
    <property type="entry name" value="SAM-dependent_MTases_sf"/>
</dbReference>
<sequence length="213" mass="23735">MANASETATFQQPLDFGEIYRKNVFGSAESHSGNGSSLEQTATIRQLLPGLLARLGVQTLLDAPCGDFHWMRHVDLGGRTYIGADVVEELIANNRNAFPGVDFRCLDIVRDPLPRADLILCRDCLVHLRAADAVEAVRNFKRSGATYLLATTFTNTEQNEETFVRGLWRALNLQKPPFNLPEPLELFNENCTEAGTLFADKSLGLWDLRQVQL</sequence>
<organism evidence="2 3">
    <name type="scientific">Macrophomina phaseolina (strain MS6)</name>
    <name type="common">Charcoal rot fungus</name>
    <dbReference type="NCBI Taxonomy" id="1126212"/>
    <lineage>
        <taxon>Eukaryota</taxon>
        <taxon>Fungi</taxon>
        <taxon>Dikarya</taxon>
        <taxon>Ascomycota</taxon>
        <taxon>Pezizomycotina</taxon>
        <taxon>Dothideomycetes</taxon>
        <taxon>Dothideomycetes incertae sedis</taxon>
        <taxon>Botryosphaeriales</taxon>
        <taxon>Botryosphaeriaceae</taxon>
        <taxon>Macrophomina</taxon>
    </lineage>
</organism>
<dbReference type="SUPFAM" id="SSF53335">
    <property type="entry name" value="S-adenosyl-L-methionine-dependent methyltransferases"/>
    <property type="match status" value="1"/>
</dbReference>
<protein>
    <recommendedName>
        <fullName evidence="1">Methyltransferase type 11 domain-containing protein</fullName>
    </recommendedName>
</protein>
<evidence type="ECO:0000259" key="1">
    <source>
        <dbReference type="Pfam" id="PF08241"/>
    </source>
</evidence>
<comment type="caution">
    <text evidence="2">The sequence shown here is derived from an EMBL/GenBank/DDBJ whole genome shotgun (WGS) entry which is preliminary data.</text>
</comment>
<gene>
    <name evidence="2" type="ORF">MPH_13397</name>
</gene>
<dbReference type="EMBL" id="AHHD01000612">
    <property type="protein sequence ID" value="EKG09547.1"/>
    <property type="molecule type" value="Genomic_DNA"/>
</dbReference>
<feature type="domain" description="Methyltransferase type 11" evidence="1">
    <location>
        <begin position="61"/>
        <end position="142"/>
    </location>
</feature>
<dbReference type="OrthoDB" id="9991036at2759"/>